<evidence type="ECO:0000313" key="7">
    <source>
        <dbReference type="EMBL" id="AEV33878.1"/>
    </source>
</evidence>
<organism evidence="7 8">
    <name type="scientific">Owenweeksia hongkongensis (strain DSM 17368 / CIP 108786 / JCM 12287 / NRRL B-23963 / UST20020801)</name>
    <dbReference type="NCBI Taxonomy" id="926562"/>
    <lineage>
        <taxon>Bacteria</taxon>
        <taxon>Pseudomonadati</taxon>
        <taxon>Bacteroidota</taxon>
        <taxon>Flavobacteriia</taxon>
        <taxon>Flavobacteriales</taxon>
        <taxon>Owenweeksiaceae</taxon>
        <taxon>Owenweeksia</taxon>
    </lineage>
</organism>
<dbReference type="RefSeq" id="WP_014203227.1">
    <property type="nucleotide sequence ID" value="NC_016599.1"/>
</dbReference>
<dbReference type="InterPro" id="IPR029044">
    <property type="entry name" value="Nucleotide-diphossugar_trans"/>
</dbReference>
<evidence type="ECO:0000256" key="5">
    <source>
        <dbReference type="ARBA" id="ARBA00023136"/>
    </source>
</evidence>
<dbReference type="Pfam" id="PF00535">
    <property type="entry name" value="Glycos_transf_2"/>
    <property type="match status" value="1"/>
</dbReference>
<dbReference type="eggNOG" id="COG1215">
    <property type="taxonomic scope" value="Bacteria"/>
</dbReference>
<dbReference type="OrthoDB" id="9810303at2"/>
<dbReference type="GO" id="GO:0016757">
    <property type="term" value="F:glycosyltransferase activity"/>
    <property type="evidence" value="ECO:0007669"/>
    <property type="project" value="UniProtKB-KW"/>
</dbReference>
<dbReference type="PANTHER" id="PTHR43646:SF2">
    <property type="entry name" value="GLYCOSYLTRANSFERASE 2-LIKE DOMAIN-CONTAINING PROTEIN"/>
    <property type="match status" value="1"/>
</dbReference>
<keyword evidence="5" id="KW-0472">Membrane</keyword>
<dbReference type="AlphaFoldDB" id="G8R1D5"/>
<accession>G8R1D5</accession>
<dbReference type="SUPFAM" id="SSF53448">
    <property type="entry name" value="Nucleotide-diphospho-sugar transferases"/>
    <property type="match status" value="1"/>
</dbReference>
<dbReference type="Gene3D" id="3.90.550.10">
    <property type="entry name" value="Spore Coat Polysaccharide Biosynthesis Protein SpsA, Chain A"/>
    <property type="match status" value="1"/>
</dbReference>
<evidence type="ECO:0000256" key="2">
    <source>
        <dbReference type="ARBA" id="ARBA00022475"/>
    </source>
</evidence>
<evidence type="ECO:0000256" key="3">
    <source>
        <dbReference type="ARBA" id="ARBA00022676"/>
    </source>
</evidence>
<keyword evidence="4 7" id="KW-0808">Transferase</keyword>
<evidence type="ECO:0000259" key="6">
    <source>
        <dbReference type="Pfam" id="PF00535"/>
    </source>
</evidence>
<evidence type="ECO:0000256" key="4">
    <source>
        <dbReference type="ARBA" id="ARBA00022679"/>
    </source>
</evidence>
<dbReference type="GO" id="GO:0005886">
    <property type="term" value="C:plasma membrane"/>
    <property type="evidence" value="ECO:0007669"/>
    <property type="project" value="UniProtKB-SubCell"/>
</dbReference>
<evidence type="ECO:0000313" key="8">
    <source>
        <dbReference type="Proteomes" id="UP000005631"/>
    </source>
</evidence>
<dbReference type="Proteomes" id="UP000005631">
    <property type="component" value="Chromosome"/>
</dbReference>
<protein>
    <submittedName>
        <fullName evidence="7">Glycosyl transferase</fullName>
    </submittedName>
</protein>
<name>G8R1D5_OWEHD</name>
<keyword evidence="3" id="KW-0328">Glycosyltransferase</keyword>
<sequence>MHLSIVIPTYNEVDNIEETIQHLQEGLKDKLGEIIVSDGGSDDCTLEKARSLGVDTYLSPVKGRAGQMNYGVSKASGDVFYFVHADSRPPLSFYDDIKEALNENYNCGGFRFKFDSNRLILIINNFLTHINWIYCRGGDQSIFCSKELFYSVGKFREDMLIMEDYDFLKKIRTKGNFRLIPKSTLVSARKYYANSWLRVMRANIKVVSMYRKGATQEELLETYRKMLSYRKNAF</sequence>
<dbReference type="CDD" id="cd02522">
    <property type="entry name" value="GT_2_like_a"/>
    <property type="match status" value="1"/>
</dbReference>
<dbReference type="InterPro" id="IPR001173">
    <property type="entry name" value="Glyco_trans_2-like"/>
</dbReference>
<dbReference type="HOGENOM" id="CLU_025996_17_3_10"/>
<dbReference type="InterPro" id="IPR026461">
    <property type="entry name" value="Trfase_2_rSAM/seldom_assoc"/>
</dbReference>
<dbReference type="PANTHER" id="PTHR43646">
    <property type="entry name" value="GLYCOSYLTRANSFERASE"/>
    <property type="match status" value="1"/>
</dbReference>
<evidence type="ECO:0000256" key="1">
    <source>
        <dbReference type="ARBA" id="ARBA00004236"/>
    </source>
</evidence>
<dbReference type="STRING" id="926562.Oweho_2921"/>
<proteinExistence type="predicted"/>
<keyword evidence="2" id="KW-1003">Cell membrane</keyword>
<feature type="domain" description="Glycosyltransferase 2-like" evidence="6">
    <location>
        <begin position="4"/>
        <end position="126"/>
    </location>
</feature>
<gene>
    <name evidence="7" type="ordered locus">Oweho_2921</name>
</gene>
<keyword evidence="8" id="KW-1185">Reference proteome</keyword>
<dbReference type="EMBL" id="CP003156">
    <property type="protein sequence ID" value="AEV33878.1"/>
    <property type="molecule type" value="Genomic_DNA"/>
</dbReference>
<reference evidence="7 8" key="1">
    <citation type="journal article" date="2012" name="Stand. Genomic Sci.">
        <title>Genome sequence of the orange-pigmented seawater bacterium Owenweeksia hongkongensis type strain (UST20020801(T)).</title>
        <authorList>
            <person name="Riedel T."/>
            <person name="Held B."/>
            <person name="Nolan M."/>
            <person name="Lucas S."/>
            <person name="Lapidus A."/>
            <person name="Tice H."/>
            <person name="Del Rio T.G."/>
            <person name="Cheng J.F."/>
            <person name="Han C."/>
            <person name="Tapia R."/>
            <person name="Goodwin L.A."/>
            <person name="Pitluck S."/>
            <person name="Liolios K."/>
            <person name="Mavromatis K."/>
            <person name="Pagani I."/>
            <person name="Ivanova N."/>
            <person name="Mikhailova N."/>
            <person name="Pati A."/>
            <person name="Chen A."/>
            <person name="Palaniappan K."/>
            <person name="Rohde M."/>
            <person name="Tindall B.J."/>
            <person name="Detter J.C."/>
            <person name="Goker M."/>
            <person name="Woyke T."/>
            <person name="Bristow J."/>
            <person name="Eisen J.A."/>
            <person name="Markowitz V."/>
            <person name="Hugenholtz P."/>
            <person name="Klenk H.P."/>
            <person name="Kyrpides N.C."/>
        </authorList>
    </citation>
    <scope>NUCLEOTIDE SEQUENCE</scope>
    <source>
        <strain evidence="8">DSM 17368 / JCM 12287 / NRRL B-23963</strain>
    </source>
</reference>
<dbReference type="KEGG" id="oho:Oweho_2921"/>
<comment type="subcellular location">
    <subcellularLocation>
        <location evidence="1">Cell membrane</location>
    </subcellularLocation>
</comment>
<dbReference type="NCBIfam" id="TIGR04283">
    <property type="entry name" value="glyco_like_mftF"/>
    <property type="match status" value="1"/>
</dbReference>